<evidence type="ECO:0000256" key="9">
    <source>
        <dbReference type="ARBA" id="ARBA00023239"/>
    </source>
</evidence>
<evidence type="ECO:0000313" key="14">
    <source>
        <dbReference type="Proteomes" id="UP001212411"/>
    </source>
</evidence>
<keyword evidence="11 12" id="KW-0670">Pyruvate</keyword>
<dbReference type="HAMAP" id="MF_03208">
    <property type="entry name" value="PS_decarb_PSD_B_type1_euk"/>
    <property type="match status" value="1"/>
</dbReference>
<feature type="active site" description="Schiff-base intermediate with substrate; via pyruvic acid; for decarboxylase activity" evidence="12">
    <location>
        <position position="487"/>
    </location>
</feature>
<dbReference type="Pfam" id="PF02666">
    <property type="entry name" value="PS_Dcarbxylase"/>
    <property type="match status" value="2"/>
</dbReference>
<accession>A0AAE9WJY5</accession>
<comment type="pathway">
    <text evidence="12">Phospholipid metabolism; phosphatidylethanolamine biosynthesis; phosphatidylethanolamine from CDP-diacylglycerol: step 2/2.</text>
</comment>
<name>A0AAE9WJY5_9SCHI</name>
<dbReference type="GO" id="GO:0004609">
    <property type="term" value="F:phosphatidylserine decarboxylase activity"/>
    <property type="evidence" value="ECO:0007669"/>
    <property type="project" value="UniProtKB-UniRule"/>
</dbReference>
<keyword evidence="12" id="KW-0865">Zymogen</keyword>
<comment type="similarity">
    <text evidence="12">Belongs to the phosphatidylserine decarboxylase family. PSD-B subfamily. Eukaryotic type I sub-subfamily.</text>
</comment>
<sequence>MRSRQKFRRFNPDRWSKVSLRSIGGGVRALNGVKALNGVNVRVSLQWKRLSNRLHRIRRRSQLGRLSINVRPNGCWQAYFLSSLPLRSLSRIWGQFNRANLPTFLRYPGFKLYSWIFRCNLDELKDPILSHYRNFQDFFCRELRPEARPVDPDSSVVSPVDGRIVCQGVVDNNCIQHVKGLSYSLEALLGGVSTVDPSIVDFGQDLTTNLVKKHNDFASKYSIPPSNDGCNHFPRNGNASLTRESLAYCDMQSQNDWNQTNPVHTPYYDNCCPFYAFQDVTGDTNSDISDASDMSTDSFYTSIMEGDSDSELDEPGSATHPILDDGMPNWDVWVQEADVVDIDSLPWRNIHPNNLLFYSVIYLAPGDYHRFHSPADWVIESRRHFSGELFSVSPFLARRLHNLFVLNERVALLGRYKHGFMSMIPVGATNVGSIVIDCDPTLSTNRMVLRKKSLGSFQEAAYSDASPVLNGVPINRGEQLGRFQLGSTVVLVFEAPADFEFSTHQGQYVRVGEGL</sequence>
<dbReference type="EMBL" id="CP115613">
    <property type="protein sequence ID" value="WBW75308.1"/>
    <property type="molecule type" value="Genomic_DNA"/>
</dbReference>
<keyword evidence="5 12" id="KW-1133">Transmembrane helix</keyword>
<dbReference type="InterPro" id="IPR033177">
    <property type="entry name" value="PSD-B"/>
</dbReference>
<feature type="topological domain" description="Mitochondrial intermembrane" evidence="12">
    <location>
        <begin position="55"/>
        <end position="515"/>
    </location>
</feature>
<comment type="PTM">
    <text evidence="12">Is synthesized initially as an inactive proenzyme. Formation of the active enzyme involves a self-maturation process in which the active site pyruvoyl group is generated from an internal serine residue via an autocatalytic post-translational modification. Two non-identical subunits are generated from the proenzyme in this reaction, and the pyruvate is formed at the N-terminus of the alpha chain, which is derived from the carboxyl end of the proenzyme. The autoendoproteolytic cleavage occurs by a canonical serine protease mechanism, in which the side chain hydroxyl group of the serine supplies its oxygen atom to form the C-terminus of the beta chain, while the remainder of the serine residue undergoes an oxidative deamination to produce ammonia and the pyruvoyl prosthetic group on the alpha chain. During this reaction, the Ser that is part of the protease active site of the proenzyme becomes the pyruvoyl prosthetic group, which constitutes an essential element of the active site of the mature decarboxylase.</text>
</comment>
<reference evidence="13 14" key="1">
    <citation type="journal article" date="2023" name="G3 (Bethesda)">
        <title>A high-quality reference genome for the fission yeast Schizosaccharomyces osmophilus.</title>
        <authorList>
            <person name="Jia G.S."/>
            <person name="Zhang W.C."/>
            <person name="Liang Y."/>
            <person name="Liu X.H."/>
            <person name="Rhind N."/>
            <person name="Pidoux A."/>
            <person name="Brysch-Herzberg M."/>
            <person name="Du L.L."/>
        </authorList>
    </citation>
    <scope>NUCLEOTIDE SEQUENCE [LARGE SCALE GENOMIC DNA]</scope>
    <source>
        <strain evidence="13 14">CBS 15793</strain>
    </source>
</reference>
<protein>
    <recommendedName>
        <fullName evidence="12">Phosphatidylserine decarboxylase proenzyme 1, mitochondrial</fullName>
        <ecNumber evidence="12">4.1.1.65</ecNumber>
    </recommendedName>
    <component>
        <recommendedName>
            <fullName evidence="12">Phosphatidylserine decarboxylase 1 beta chain</fullName>
        </recommendedName>
    </component>
    <component>
        <recommendedName>
            <fullName evidence="12">Phosphatidylserine decarboxylase 1 alpha chain</fullName>
        </recommendedName>
    </component>
</protein>
<dbReference type="Proteomes" id="UP001212411">
    <property type="component" value="Chromosome 3"/>
</dbReference>
<dbReference type="GO" id="GO:0005743">
    <property type="term" value="C:mitochondrial inner membrane"/>
    <property type="evidence" value="ECO:0007669"/>
    <property type="project" value="UniProtKB-SubCell"/>
</dbReference>
<keyword evidence="9 12" id="KW-0456">Lyase</keyword>
<keyword evidence="12" id="KW-0496">Mitochondrion</keyword>
<feature type="site" description="Cleavage (non-hydrolytic); by autocatalysis" evidence="12">
    <location>
        <begin position="486"/>
        <end position="487"/>
    </location>
</feature>
<dbReference type="GeneID" id="80878174"/>
<evidence type="ECO:0000256" key="6">
    <source>
        <dbReference type="ARBA" id="ARBA00023098"/>
    </source>
</evidence>
<keyword evidence="8 12" id="KW-0594">Phospholipid biosynthesis</keyword>
<evidence type="ECO:0000256" key="10">
    <source>
        <dbReference type="ARBA" id="ARBA00023264"/>
    </source>
</evidence>
<keyword evidence="14" id="KW-1185">Reference proteome</keyword>
<evidence type="ECO:0000256" key="2">
    <source>
        <dbReference type="ARBA" id="ARBA00022516"/>
    </source>
</evidence>
<dbReference type="InterPro" id="IPR003817">
    <property type="entry name" value="PS_Dcarbxylase"/>
</dbReference>
<comment type="subcellular location">
    <molecule>Phosphatidylserine decarboxylase 1 alpha chain</molecule>
    <subcellularLocation>
        <location evidence="12">Mitochondrion inner membrane</location>
        <topology evidence="12">Peripheral membrane protein</topology>
        <orientation evidence="12">Intermembrane side</orientation>
    </subcellularLocation>
    <text evidence="12">Anchored to the mitochondrial inner membrane through its interaction with the integral membrane beta chain.</text>
</comment>
<evidence type="ECO:0000256" key="5">
    <source>
        <dbReference type="ARBA" id="ARBA00022989"/>
    </source>
</evidence>
<dbReference type="KEGG" id="som:SOMG_04706"/>
<evidence type="ECO:0000256" key="1">
    <source>
        <dbReference type="ARBA" id="ARBA00005189"/>
    </source>
</evidence>
<feature type="chain" id="PRO_5041752283" description="Phosphatidylserine decarboxylase 1 alpha chain" evidence="12">
    <location>
        <begin position="487"/>
        <end position="515"/>
    </location>
</feature>
<keyword evidence="6 12" id="KW-0443">Lipid metabolism</keyword>
<feature type="active site" description="Charge relay system; for autoendoproteolytic cleavage activity" evidence="12">
    <location>
        <position position="372"/>
    </location>
</feature>
<feature type="active site" description="Charge relay system; for autoendoproteolytic cleavage activity" evidence="12">
    <location>
        <position position="487"/>
    </location>
</feature>
<dbReference type="PANTHER" id="PTHR10067:SF19">
    <property type="entry name" value="PHOSPHATIDYLSERINE DECARBOXYLASE PROENZYME 2, MITOCHONDRIAL"/>
    <property type="match status" value="1"/>
</dbReference>
<evidence type="ECO:0000256" key="12">
    <source>
        <dbReference type="HAMAP-Rule" id="MF_03208"/>
    </source>
</evidence>
<proteinExistence type="inferred from homology"/>
<comment type="function">
    <text evidence="12">Catalyzes the formation of phosphatidylethanolamine (PtdEtn) from phosphatidylserine (PtdSer). Plays a central role in phospholipid metabolism and in the interorganelle trafficking of phosphatidylserine.</text>
</comment>
<keyword evidence="3 12" id="KW-0812">Transmembrane</keyword>
<dbReference type="GO" id="GO:0016540">
    <property type="term" value="P:protein autoprocessing"/>
    <property type="evidence" value="ECO:0007669"/>
    <property type="project" value="UniProtKB-UniRule"/>
</dbReference>
<comment type="catalytic activity">
    <reaction evidence="12">
        <text>a 1,2-diacyl-sn-glycero-3-phospho-L-serine + H(+) = a 1,2-diacyl-sn-glycero-3-phosphoethanolamine + CO2</text>
        <dbReference type="Rhea" id="RHEA:20828"/>
        <dbReference type="ChEBI" id="CHEBI:15378"/>
        <dbReference type="ChEBI" id="CHEBI:16526"/>
        <dbReference type="ChEBI" id="CHEBI:57262"/>
        <dbReference type="ChEBI" id="CHEBI:64612"/>
        <dbReference type="EC" id="4.1.1.65"/>
    </reaction>
</comment>
<evidence type="ECO:0000256" key="11">
    <source>
        <dbReference type="ARBA" id="ARBA00023317"/>
    </source>
</evidence>
<keyword evidence="12" id="KW-0999">Mitochondrion inner membrane</keyword>
<keyword evidence="4 12" id="KW-0210">Decarboxylase</keyword>
<keyword evidence="2 12" id="KW-0444">Lipid biosynthesis</keyword>
<dbReference type="EC" id="4.1.1.65" evidence="12"/>
<dbReference type="GO" id="GO:0006646">
    <property type="term" value="P:phosphatidylethanolamine biosynthetic process"/>
    <property type="evidence" value="ECO:0007669"/>
    <property type="project" value="UniProtKB-UniRule"/>
</dbReference>
<keyword evidence="10 12" id="KW-1208">Phospholipid metabolism</keyword>
<evidence type="ECO:0000256" key="8">
    <source>
        <dbReference type="ARBA" id="ARBA00023209"/>
    </source>
</evidence>
<comment type="cofactor">
    <cofactor evidence="12">
        <name>pyruvate</name>
        <dbReference type="ChEBI" id="CHEBI:15361"/>
    </cofactor>
    <text evidence="12">Binds 1 pyruvoyl group covalently per subunit.</text>
</comment>
<evidence type="ECO:0000256" key="7">
    <source>
        <dbReference type="ARBA" id="ARBA00023136"/>
    </source>
</evidence>
<feature type="active site" description="Charge relay system; for autoendoproteolytic cleavage activity" evidence="12">
    <location>
        <position position="161"/>
    </location>
</feature>
<dbReference type="RefSeq" id="XP_056039551.1">
    <property type="nucleotide sequence ID" value="XM_056183485.1"/>
</dbReference>
<comment type="pathway">
    <text evidence="1">Lipid metabolism.</text>
</comment>
<dbReference type="NCBIfam" id="TIGR00163">
    <property type="entry name" value="PS_decarb"/>
    <property type="match status" value="1"/>
</dbReference>
<gene>
    <name evidence="13" type="primary">psd2</name>
    <name evidence="12" type="synonym">PSD1</name>
    <name evidence="13" type="ORF">SOMG_04706</name>
</gene>
<evidence type="ECO:0000313" key="13">
    <source>
        <dbReference type="EMBL" id="WBW75308.1"/>
    </source>
</evidence>
<keyword evidence="7 12" id="KW-0472">Membrane</keyword>
<feature type="chain" id="PRO_5041752282" description="Phosphatidylserine decarboxylase 1 beta chain" evidence="12">
    <location>
        <begin position="1"/>
        <end position="486"/>
    </location>
</feature>
<comment type="subunit">
    <text evidence="12">Heterodimer of a large membrane-associated beta subunit and a small pyruvoyl-containing alpha subunit.</text>
</comment>
<evidence type="ECO:0000256" key="3">
    <source>
        <dbReference type="ARBA" id="ARBA00022692"/>
    </source>
</evidence>
<dbReference type="PANTHER" id="PTHR10067">
    <property type="entry name" value="PHOSPHATIDYLSERINE DECARBOXYLASE"/>
    <property type="match status" value="1"/>
</dbReference>
<dbReference type="InterPro" id="IPR033661">
    <property type="entry name" value="PSD_type1_euk"/>
</dbReference>
<comment type="subcellular location">
    <molecule>Phosphatidylserine decarboxylase 1 beta chain</molecule>
    <subcellularLocation>
        <location evidence="12">Mitochondrion inner membrane</location>
        <topology evidence="12">Single-pass membrane protein</topology>
        <orientation evidence="12">Intermembrane side</orientation>
    </subcellularLocation>
</comment>
<feature type="modified residue" description="Pyruvic acid (Ser); by autocatalysis" evidence="12">
    <location>
        <position position="487"/>
    </location>
</feature>
<organism evidence="13 14">
    <name type="scientific">Schizosaccharomyces osmophilus</name>
    <dbReference type="NCBI Taxonomy" id="2545709"/>
    <lineage>
        <taxon>Eukaryota</taxon>
        <taxon>Fungi</taxon>
        <taxon>Dikarya</taxon>
        <taxon>Ascomycota</taxon>
        <taxon>Taphrinomycotina</taxon>
        <taxon>Schizosaccharomycetes</taxon>
        <taxon>Schizosaccharomycetales</taxon>
        <taxon>Schizosaccharomycetaceae</taxon>
        <taxon>Schizosaccharomyces</taxon>
    </lineage>
</organism>
<evidence type="ECO:0000256" key="4">
    <source>
        <dbReference type="ARBA" id="ARBA00022793"/>
    </source>
</evidence>
<dbReference type="AlphaFoldDB" id="A0AAE9WJY5"/>
<feature type="topological domain" description="Mitochondrial matrix" evidence="12">
    <location>
        <begin position="1"/>
        <end position="35"/>
    </location>
</feature>